<evidence type="ECO:0000256" key="1">
    <source>
        <dbReference type="ARBA" id="ARBA00010815"/>
    </source>
</evidence>
<dbReference type="GO" id="GO:0032259">
    <property type="term" value="P:methylation"/>
    <property type="evidence" value="ECO:0007669"/>
    <property type="project" value="UniProtKB-KW"/>
</dbReference>
<keyword evidence="7" id="KW-1185">Reference proteome</keyword>
<dbReference type="STRING" id="1249101.BST21_11440"/>
<keyword evidence="5" id="KW-0443">Lipid metabolism</keyword>
<dbReference type="InterPro" id="IPR003333">
    <property type="entry name" value="CMAS"/>
</dbReference>
<reference evidence="6 7" key="1">
    <citation type="journal article" date="2019" name="Emerg. Microbes Infect.">
        <title>Comprehensive subspecies identification of 175 nontuberculous mycobacteria species based on 7547 genomic profiles.</title>
        <authorList>
            <person name="Matsumoto Y."/>
            <person name="Kinjo T."/>
            <person name="Motooka D."/>
            <person name="Nabeya D."/>
            <person name="Jung N."/>
            <person name="Uechi K."/>
            <person name="Horii T."/>
            <person name="Iida T."/>
            <person name="Fujita J."/>
            <person name="Nakamura S."/>
        </authorList>
    </citation>
    <scope>NUCLEOTIDE SEQUENCE [LARGE SCALE GENOMIC DNA]</scope>
    <source>
        <strain evidence="6 7">JCM 18439</strain>
    </source>
</reference>
<dbReference type="PIRSF" id="PIRSF003085">
    <property type="entry name" value="CMAS"/>
    <property type="match status" value="1"/>
</dbReference>
<dbReference type="InterPro" id="IPR050723">
    <property type="entry name" value="CFA/CMAS"/>
</dbReference>
<evidence type="ECO:0000313" key="7">
    <source>
        <dbReference type="Proteomes" id="UP000466431"/>
    </source>
</evidence>
<evidence type="ECO:0000256" key="3">
    <source>
        <dbReference type="ARBA" id="ARBA00022679"/>
    </source>
</evidence>
<name>A0A1X0BV75_MYCCF</name>
<keyword evidence="3" id="KW-0808">Transferase</keyword>
<organism evidence="6 7">
    <name type="scientific">Mycolicibacterium celeriflavum</name>
    <name type="common">Mycobacterium celeriflavum</name>
    <dbReference type="NCBI Taxonomy" id="1249101"/>
    <lineage>
        <taxon>Bacteria</taxon>
        <taxon>Bacillati</taxon>
        <taxon>Actinomycetota</taxon>
        <taxon>Actinomycetes</taxon>
        <taxon>Mycobacteriales</taxon>
        <taxon>Mycobacteriaceae</taxon>
        <taxon>Mycolicibacterium</taxon>
    </lineage>
</organism>
<comment type="similarity">
    <text evidence="1">Belongs to the CFA/CMAS family.</text>
</comment>
<keyword evidence="4" id="KW-0949">S-adenosyl-L-methionine</keyword>
<proteinExistence type="inferred from homology"/>
<dbReference type="SUPFAM" id="SSF53335">
    <property type="entry name" value="S-adenosyl-L-methionine-dependent methyltransferases"/>
    <property type="match status" value="1"/>
</dbReference>
<evidence type="ECO:0000256" key="4">
    <source>
        <dbReference type="ARBA" id="ARBA00022691"/>
    </source>
</evidence>
<dbReference type="CDD" id="cd02440">
    <property type="entry name" value="AdoMet_MTases"/>
    <property type="match status" value="1"/>
</dbReference>
<dbReference type="GO" id="GO:0008610">
    <property type="term" value="P:lipid biosynthetic process"/>
    <property type="evidence" value="ECO:0007669"/>
    <property type="project" value="InterPro"/>
</dbReference>
<gene>
    <name evidence="6" type="ORF">MCEL_41130</name>
</gene>
<dbReference type="PANTHER" id="PTHR43667:SF1">
    <property type="entry name" value="CYCLOPROPANE-FATTY-ACYL-PHOSPHOLIPID SYNTHASE"/>
    <property type="match status" value="1"/>
</dbReference>
<evidence type="ECO:0000313" key="6">
    <source>
        <dbReference type="EMBL" id="BBY45818.1"/>
    </source>
</evidence>
<dbReference type="KEGG" id="mcee:MCEL_41130"/>
<dbReference type="EMBL" id="AP022591">
    <property type="protein sequence ID" value="BBY45818.1"/>
    <property type="molecule type" value="Genomic_DNA"/>
</dbReference>
<evidence type="ECO:0000256" key="5">
    <source>
        <dbReference type="ARBA" id="ARBA00023098"/>
    </source>
</evidence>
<accession>A0A1X0BV75</accession>
<dbReference type="InterPro" id="IPR029063">
    <property type="entry name" value="SAM-dependent_MTases_sf"/>
</dbReference>
<dbReference type="OrthoDB" id="9782855at2"/>
<dbReference type="GO" id="GO:0008168">
    <property type="term" value="F:methyltransferase activity"/>
    <property type="evidence" value="ECO:0007669"/>
    <property type="project" value="UniProtKB-KW"/>
</dbReference>
<dbReference type="Gene3D" id="3.40.50.150">
    <property type="entry name" value="Vaccinia Virus protein VP39"/>
    <property type="match status" value="1"/>
</dbReference>
<keyword evidence="2" id="KW-0489">Methyltransferase</keyword>
<evidence type="ECO:0000256" key="2">
    <source>
        <dbReference type="ARBA" id="ARBA00022603"/>
    </source>
</evidence>
<dbReference type="PANTHER" id="PTHR43667">
    <property type="entry name" value="CYCLOPROPANE-FATTY-ACYL-PHOSPHOLIPID SYNTHASE"/>
    <property type="match status" value="1"/>
</dbReference>
<sequence>MTTTSERGASAKSIQHHYDISNKFYSLWLDESMTYSCALWDGQADDLAAAQTRKLDYLVSEAGAKGCERVLDIGCGWGSGMQRMVDEHGVQHVTGLTLSEAQAHHVEGLGDPRLEVLVRDWADFQPEQRYDAAISIGAMEHFVKFGWKRSDRVAAYRRFFEKCYEWLNPGAGLALQTIGKGNVLMDEQGLRDCLFIAEHIFPESDPPRLSEIAHAAEKLFEIRSVLNHREHYALTCSAWLERLRSNRTEAEEIVGPEKVSVYERYLDASVRQFRLQHTNLYRISLRKV</sequence>
<dbReference type="Proteomes" id="UP000466431">
    <property type="component" value="Chromosome"/>
</dbReference>
<protein>
    <submittedName>
        <fullName evidence="6">Uncharacterized protein</fullName>
    </submittedName>
</protein>
<dbReference type="RefSeq" id="WP_083002242.1">
    <property type="nucleotide sequence ID" value="NZ_JACKUE010000017.1"/>
</dbReference>
<dbReference type="Pfam" id="PF02353">
    <property type="entry name" value="CMAS"/>
    <property type="match status" value="1"/>
</dbReference>
<dbReference type="AlphaFoldDB" id="A0A1X0BV75"/>